<keyword evidence="3" id="KW-0732">Signal</keyword>
<accession>A0AAW1WZN0</accession>
<evidence type="ECO:0000256" key="1">
    <source>
        <dbReference type="ARBA" id="ARBA00004141"/>
    </source>
</evidence>
<evidence type="ECO:0000256" key="6">
    <source>
        <dbReference type="SAM" id="MobiDB-lite"/>
    </source>
</evidence>
<name>A0AAW1WZN0_RUBAR</name>
<keyword evidence="4 7" id="KW-1133">Transmembrane helix</keyword>
<gene>
    <name evidence="9" type="ORF">M0R45_026581</name>
</gene>
<evidence type="ECO:0000256" key="3">
    <source>
        <dbReference type="ARBA" id="ARBA00022729"/>
    </source>
</evidence>
<dbReference type="InterPro" id="IPR009637">
    <property type="entry name" value="GPR107/GPR108-like"/>
</dbReference>
<keyword evidence="2 7" id="KW-0812">Transmembrane</keyword>
<feature type="transmembrane region" description="Helical" evidence="7">
    <location>
        <begin position="24"/>
        <end position="44"/>
    </location>
</feature>
<reference evidence="9 10" key="1">
    <citation type="journal article" date="2023" name="G3 (Bethesda)">
        <title>A chromosome-length genome assembly and annotation of blackberry (Rubus argutus, cv. 'Hillquist').</title>
        <authorList>
            <person name="Bruna T."/>
            <person name="Aryal R."/>
            <person name="Dudchenko O."/>
            <person name="Sargent D.J."/>
            <person name="Mead D."/>
            <person name="Buti M."/>
            <person name="Cavallini A."/>
            <person name="Hytonen T."/>
            <person name="Andres J."/>
            <person name="Pham M."/>
            <person name="Weisz D."/>
            <person name="Mascagni F."/>
            <person name="Usai G."/>
            <person name="Natali L."/>
            <person name="Bassil N."/>
            <person name="Fernandez G.E."/>
            <person name="Lomsadze A."/>
            <person name="Armour M."/>
            <person name="Olukolu B."/>
            <person name="Poorten T."/>
            <person name="Britton C."/>
            <person name="Davik J."/>
            <person name="Ashrafi H."/>
            <person name="Aiden E.L."/>
            <person name="Borodovsky M."/>
            <person name="Worthington M."/>
        </authorList>
    </citation>
    <scope>NUCLEOTIDE SEQUENCE [LARGE SCALE GENOMIC DNA]</scope>
    <source>
        <strain evidence="9">PI 553951</strain>
    </source>
</reference>
<comment type="caution">
    <text evidence="9">The sequence shown here is derived from an EMBL/GenBank/DDBJ whole genome shotgun (WGS) entry which is preliminary data.</text>
</comment>
<protein>
    <recommendedName>
        <fullName evidence="8">GOST seven transmembrane domain-containing protein</fullName>
    </recommendedName>
</protein>
<evidence type="ECO:0000256" key="4">
    <source>
        <dbReference type="ARBA" id="ARBA00022989"/>
    </source>
</evidence>
<dbReference type="InterPro" id="IPR053937">
    <property type="entry name" value="GOST_TM"/>
</dbReference>
<feature type="transmembrane region" description="Helical" evidence="7">
    <location>
        <begin position="56"/>
        <end position="73"/>
    </location>
</feature>
<dbReference type="AlphaFoldDB" id="A0AAW1WZN0"/>
<feature type="domain" description="GOST seven transmembrane" evidence="8">
    <location>
        <begin position="20"/>
        <end position="266"/>
    </location>
</feature>
<dbReference type="EMBL" id="JBEDUW010000005">
    <property type="protein sequence ID" value="KAK9929485.1"/>
    <property type="molecule type" value="Genomic_DNA"/>
</dbReference>
<feature type="transmembrane region" description="Helical" evidence="7">
    <location>
        <begin position="203"/>
        <end position="224"/>
    </location>
</feature>
<evidence type="ECO:0000256" key="2">
    <source>
        <dbReference type="ARBA" id="ARBA00022692"/>
    </source>
</evidence>
<evidence type="ECO:0000256" key="7">
    <source>
        <dbReference type="SAM" id="Phobius"/>
    </source>
</evidence>
<feature type="transmembrane region" description="Helical" evidence="7">
    <location>
        <begin position="236"/>
        <end position="260"/>
    </location>
</feature>
<keyword evidence="5 7" id="KW-0472">Membrane</keyword>
<dbReference type="GO" id="GO:0005794">
    <property type="term" value="C:Golgi apparatus"/>
    <property type="evidence" value="ECO:0007669"/>
    <property type="project" value="TreeGrafter"/>
</dbReference>
<dbReference type="Pfam" id="PF06814">
    <property type="entry name" value="GOST_TM"/>
    <property type="match status" value="1"/>
</dbReference>
<keyword evidence="10" id="KW-1185">Reference proteome</keyword>
<dbReference type="PANTHER" id="PTHR21229:SF1">
    <property type="entry name" value="GH17801P"/>
    <property type="match status" value="1"/>
</dbReference>
<dbReference type="Proteomes" id="UP001457282">
    <property type="component" value="Unassembled WGS sequence"/>
</dbReference>
<evidence type="ECO:0000259" key="8">
    <source>
        <dbReference type="Pfam" id="PF06814"/>
    </source>
</evidence>
<dbReference type="GO" id="GO:0016020">
    <property type="term" value="C:membrane"/>
    <property type="evidence" value="ECO:0007669"/>
    <property type="project" value="UniProtKB-SubCell"/>
</dbReference>
<evidence type="ECO:0000313" key="9">
    <source>
        <dbReference type="EMBL" id="KAK9929485.1"/>
    </source>
</evidence>
<feature type="transmembrane region" description="Helical" evidence="7">
    <location>
        <begin position="160"/>
        <end position="182"/>
    </location>
</feature>
<comment type="subcellular location">
    <subcellularLocation>
        <location evidence="1">Membrane</location>
        <topology evidence="1">Multi-pass membrane protein</topology>
    </subcellularLocation>
</comment>
<feature type="compositionally biased region" description="Acidic residues" evidence="6">
    <location>
        <begin position="310"/>
        <end position="322"/>
    </location>
</feature>
<feature type="transmembrane region" description="Helical" evidence="7">
    <location>
        <begin position="85"/>
        <end position="107"/>
    </location>
</feature>
<sequence>MSGKTLWKNPVGYLPGRMAPLMKFYVFMSLAYVLIGVIWLIQYVRFWNDILQLQHCITAVIALGLFEMILWYSDYVNFNNTGMRPVFLTTLVVTVGAVRKTVSRLLILTVSMGYGVVRPTLGGLTSKVLLLGITFFLATELLNITEYVGTINDVSGRARLFLVLPDAFLDAFLILWIFTSLSKTLEQLQAKRSSVKLDMYRKFSNALAVTVIASVAWIAYEVYFKATDPFNEKWHSAWIITAFWDILAFALLCVICYLWAPSQNSQRYAYSENLGEESDDEESQSLTGGKPEGDISLVKLEEKSGGSTGDSDEEDTEEDKRE</sequence>
<evidence type="ECO:0000313" key="10">
    <source>
        <dbReference type="Proteomes" id="UP001457282"/>
    </source>
</evidence>
<dbReference type="PANTHER" id="PTHR21229">
    <property type="entry name" value="LUNG SEVEN TRANSMEMBRANE RECEPTOR"/>
    <property type="match status" value="1"/>
</dbReference>
<organism evidence="9 10">
    <name type="scientific">Rubus argutus</name>
    <name type="common">Southern blackberry</name>
    <dbReference type="NCBI Taxonomy" id="59490"/>
    <lineage>
        <taxon>Eukaryota</taxon>
        <taxon>Viridiplantae</taxon>
        <taxon>Streptophyta</taxon>
        <taxon>Embryophyta</taxon>
        <taxon>Tracheophyta</taxon>
        <taxon>Spermatophyta</taxon>
        <taxon>Magnoliopsida</taxon>
        <taxon>eudicotyledons</taxon>
        <taxon>Gunneridae</taxon>
        <taxon>Pentapetalae</taxon>
        <taxon>rosids</taxon>
        <taxon>fabids</taxon>
        <taxon>Rosales</taxon>
        <taxon>Rosaceae</taxon>
        <taxon>Rosoideae</taxon>
        <taxon>Rosoideae incertae sedis</taxon>
        <taxon>Rubus</taxon>
    </lineage>
</organism>
<proteinExistence type="predicted"/>
<evidence type="ECO:0000256" key="5">
    <source>
        <dbReference type="ARBA" id="ARBA00023136"/>
    </source>
</evidence>
<feature type="region of interest" description="Disordered" evidence="6">
    <location>
        <begin position="272"/>
        <end position="322"/>
    </location>
</feature>
<feature type="compositionally biased region" description="Acidic residues" evidence="6">
    <location>
        <begin position="274"/>
        <end position="283"/>
    </location>
</feature>
<feature type="transmembrane region" description="Helical" evidence="7">
    <location>
        <begin position="128"/>
        <end position="148"/>
    </location>
</feature>